<dbReference type="KEGG" id="cyc:PCC7424_3831"/>
<evidence type="ECO:0008006" key="3">
    <source>
        <dbReference type="Google" id="ProtNLM"/>
    </source>
</evidence>
<sequence length="164" mass="17783">MMNNLNRKLTVFLGLLSIIFGFNLPAKSETCIPLTVVRGQGSTVTKTVSPPTIPAGPLGALGVDITRNNWNTDWAVPSEENFKSFVATISSDKGGSFDIKMYLKYSDQTTGEFYNTDGVQINPTQPLTIEATPRPDDEPYQVNLFIGGLNHIGNGYTASVVGCY</sequence>
<dbReference type="AlphaFoldDB" id="B7KJC8"/>
<accession>B7KJC8</accession>
<name>B7KJC8_GLOC7</name>
<reference evidence="2" key="1">
    <citation type="journal article" date="2011" name="MBio">
        <title>Novel metabolic attributes of the genus Cyanothece, comprising a group of unicellular nitrogen-fixing Cyanobacteria.</title>
        <authorList>
            <person name="Bandyopadhyay A."/>
            <person name="Elvitigala T."/>
            <person name="Welsh E."/>
            <person name="Stockel J."/>
            <person name="Liberton M."/>
            <person name="Min H."/>
            <person name="Sherman L.A."/>
            <person name="Pakrasi H.B."/>
        </authorList>
    </citation>
    <scope>NUCLEOTIDE SEQUENCE [LARGE SCALE GENOMIC DNA]</scope>
    <source>
        <strain evidence="2">PCC 7424</strain>
    </source>
</reference>
<dbReference type="HOGENOM" id="CLU_118481_0_0_3"/>
<proteinExistence type="predicted"/>
<dbReference type="EMBL" id="CP001291">
    <property type="protein sequence ID" value="ACK72212.1"/>
    <property type="molecule type" value="Genomic_DNA"/>
</dbReference>
<dbReference type="RefSeq" id="WP_015955804.1">
    <property type="nucleotide sequence ID" value="NC_011729.1"/>
</dbReference>
<keyword evidence="2" id="KW-1185">Reference proteome</keyword>
<protein>
    <recommendedName>
        <fullName evidence="3">Sll0756 protein</fullName>
    </recommendedName>
</protein>
<dbReference type="eggNOG" id="ENOG5031YA1">
    <property type="taxonomic scope" value="Bacteria"/>
</dbReference>
<evidence type="ECO:0000313" key="1">
    <source>
        <dbReference type="EMBL" id="ACK72212.1"/>
    </source>
</evidence>
<dbReference type="STRING" id="65393.PCC7424_3831"/>
<dbReference type="Proteomes" id="UP000002384">
    <property type="component" value="Chromosome"/>
</dbReference>
<evidence type="ECO:0000313" key="2">
    <source>
        <dbReference type="Proteomes" id="UP000002384"/>
    </source>
</evidence>
<organism evidence="1 2">
    <name type="scientific">Gloeothece citriformis (strain PCC 7424)</name>
    <name type="common">Cyanothece sp. (strain PCC 7424)</name>
    <dbReference type="NCBI Taxonomy" id="65393"/>
    <lineage>
        <taxon>Bacteria</taxon>
        <taxon>Bacillati</taxon>
        <taxon>Cyanobacteriota</taxon>
        <taxon>Cyanophyceae</taxon>
        <taxon>Oscillatoriophycideae</taxon>
        <taxon>Chroococcales</taxon>
        <taxon>Aphanothecaceae</taxon>
        <taxon>Gloeothece</taxon>
        <taxon>Gloeothece citriformis</taxon>
    </lineage>
</organism>
<gene>
    <name evidence="1" type="ordered locus">PCC7424_3831</name>
</gene>